<evidence type="ECO:0000313" key="2">
    <source>
        <dbReference type="EMBL" id="ERE84862.1"/>
    </source>
</evidence>
<dbReference type="PANTHER" id="PTHR31226">
    <property type="entry name" value="TRANSMEMBRANE PROTEIN 117"/>
    <property type="match status" value="1"/>
</dbReference>
<protein>
    <submittedName>
        <fullName evidence="2">Transmembrane protein</fullName>
    </submittedName>
</protein>
<proteinExistence type="predicted"/>
<dbReference type="PANTHER" id="PTHR31226:SF1">
    <property type="entry name" value="TRANSMEMBRANE PROTEIN 117"/>
    <property type="match status" value="1"/>
</dbReference>
<keyword evidence="1" id="KW-0472">Membrane</keyword>
<dbReference type="AlphaFoldDB" id="A0A061ILY0"/>
<dbReference type="GO" id="GO:0070059">
    <property type="term" value="P:intrinsic apoptotic signaling pathway in response to endoplasmic reticulum stress"/>
    <property type="evidence" value="ECO:0007669"/>
    <property type="project" value="TreeGrafter"/>
</dbReference>
<sequence length="107" mass="12021">MRAYIITDYMGIRNESFMKLAAVGTWMGDFVTAWMIASLLESWKRMENEEECALGLTIQAVNSMIHGSERTGEGVDTAFLNYKLLGGSSNSQDFSFLVISSEYLEKD</sequence>
<feature type="transmembrane region" description="Helical" evidence="1">
    <location>
        <begin position="20"/>
        <end position="40"/>
    </location>
</feature>
<evidence type="ECO:0000256" key="1">
    <source>
        <dbReference type="SAM" id="Phobius"/>
    </source>
</evidence>
<dbReference type="EMBL" id="KE667785">
    <property type="protein sequence ID" value="ERE84862.1"/>
    <property type="molecule type" value="Genomic_DNA"/>
</dbReference>
<reference evidence="3" key="1">
    <citation type="journal article" date="2013" name="Nat. Biotechnol.">
        <title>Chinese hamster genome sequenced from sorted chromosomes.</title>
        <authorList>
            <person name="Brinkrolf K."/>
            <person name="Rupp O."/>
            <person name="Laux H."/>
            <person name="Kollin F."/>
            <person name="Ernst W."/>
            <person name="Linke B."/>
            <person name="Kofler R."/>
            <person name="Romand S."/>
            <person name="Hesse F."/>
            <person name="Budach W.E."/>
            <person name="Galosy S."/>
            <person name="Muller D."/>
            <person name="Noll T."/>
            <person name="Wienberg J."/>
            <person name="Jostock T."/>
            <person name="Leonard M."/>
            <person name="Grillari J."/>
            <person name="Tauch A."/>
            <person name="Goesmann A."/>
            <person name="Helk B."/>
            <person name="Mott J.E."/>
            <person name="Puhler A."/>
            <person name="Borth N."/>
        </authorList>
    </citation>
    <scope>NUCLEOTIDE SEQUENCE [LARGE SCALE GENOMIC DNA]</scope>
    <source>
        <strain evidence="3">17A/GY</strain>
    </source>
</reference>
<accession>A0A061ILY0</accession>
<gene>
    <name evidence="2" type="ORF">H671_2g5644</name>
</gene>
<dbReference type="Pfam" id="PF15113">
    <property type="entry name" value="TMEM117"/>
    <property type="match status" value="1"/>
</dbReference>
<keyword evidence="1 2" id="KW-0812">Transmembrane</keyword>
<name>A0A061ILY0_CRIGR</name>
<dbReference type="Proteomes" id="UP000030759">
    <property type="component" value="Unassembled WGS sequence"/>
</dbReference>
<evidence type="ECO:0000313" key="3">
    <source>
        <dbReference type="Proteomes" id="UP000030759"/>
    </source>
</evidence>
<dbReference type="InterPro" id="IPR029370">
    <property type="entry name" value="TMEM117"/>
</dbReference>
<organism evidence="2 3">
    <name type="scientific">Cricetulus griseus</name>
    <name type="common">Chinese hamster</name>
    <name type="synonym">Cricetulus barabensis griseus</name>
    <dbReference type="NCBI Taxonomy" id="10029"/>
    <lineage>
        <taxon>Eukaryota</taxon>
        <taxon>Metazoa</taxon>
        <taxon>Chordata</taxon>
        <taxon>Craniata</taxon>
        <taxon>Vertebrata</taxon>
        <taxon>Euteleostomi</taxon>
        <taxon>Mammalia</taxon>
        <taxon>Eutheria</taxon>
        <taxon>Euarchontoglires</taxon>
        <taxon>Glires</taxon>
        <taxon>Rodentia</taxon>
        <taxon>Myomorpha</taxon>
        <taxon>Muroidea</taxon>
        <taxon>Cricetidae</taxon>
        <taxon>Cricetinae</taxon>
        <taxon>Cricetulus</taxon>
    </lineage>
</organism>
<keyword evidence="1" id="KW-1133">Transmembrane helix</keyword>